<evidence type="ECO:0000256" key="2">
    <source>
        <dbReference type="ARBA" id="ARBA00022801"/>
    </source>
</evidence>
<evidence type="ECO:0000313" key="11">
    <source>
        <dbReference type="EMBL" id="CAH2325013.1"/>
    </source>
</evidence>
<evidence type="ECO:0000256" key="7">
    <source>
        <dbReference type="ARBA" id="ARBA00071505"/>
    </source>
</evidence>
<accession>A0AAD1TJW2</accession>
<organism evidence="11 12">
    <name type="scientific">Pelobates cultripes</name>
    <name type="common">Western spadefoot toad</name>
    <dbReference type="NCBI Taxonomy" id="61616"/>
    <lineage>
        <taxon>Eukaryota</taxon>
        <taxon>Metazoa</taxon>
        <taxon>Chordata</taxon>
        <taxon>Craniata</taxon>
        <taxon>Vertebrata</taxon>
        <taxon>Euteleostomi</taxon>
        <taxon>Amphibia</taxon>
        <taxon>Batrachia</taxon>
        <taxon>Anura</taxon>
        <taxon>Pelobatoidea</taxon>
        <taxon>Pelobatidae</taxon>
        <taxon>Pelobates</taxon>
    </lineage>
</organism>
<evidence type="ECO:0000259" key="10">
    <source>
        <dbReference type="Pfam" id="PF03632"/>
    </source>
</evidence>
<dbReference type="EC" id="3.2.1.107" evidence="6"/>
<keyword evidence="3" id="KW-0326">Glycosidase</keyword>
<dbReference type="FunFam" id="2.60.420.10:FF:000003">
    <property type="entry name" value="Protein-glucosylgalactosylhydroxylysine glucosidase"/>
    <property type="match status" value="1"/>
</dbReference>
<reference evidence="11" key="1">
    <citation type="submission" date="2022-03" db="EMBL/GenBank/DDBJ databases">
        <authorList>
            <person name="Alioto T."/>
            <person name="Alioto T."/>
            <person name="Gomez Garrido J."/>
        </authorList>
    </citation>
    <scope>NUCLEOTIDE SEQUENCE</scope>
</reference>
<dbReference type="InterPro" id="IPR036691">
    <property type="entry name" value="Endo/exonu/phosph_ase_sf"/>
</dbReference>
<dbReference type="InterPro" id="IPR008928">
    <property type="entry name" value="6-hairpin_glycosidase_sf"/>
</dbReference>
<evidence type="ECO:0000256" key="8">
    <source>
        <dbReference type="ARBA" id="ARBA00079982"/>
    </source>
</evidence>
<keyword evidence="2" id="KW-0378">Hydrolase</keyword>
<dbReference type="GO" id="GO:0005975">
    <property type="term" value="P:carbohydrate metabolic process"/>
    <property type="evidence" value="ECO:0007669"/>
    <property type="project" value="InterPro"/>
</dbReference>
<dbReference type="InterPro" id="IPR012341">
    <property type="entry name" value="6hp_glycosidase-like_sf"/>
</dbReference>
<protein>
    <recommendedName>
        <fullName evidence="7">Protein-glucosylgalactosylhydroxylysine glucosidase</fullName>
        <ecNumber evidence="6">3.2.1.107</ecNumber>
    </recommendedName>
    <alternativeName>
        <fullName evidence="8">Acid trehalase-like protein 1</fullName>
    </alternativeName>
</protein>
<evidence type="ECO:0000256" key="1">
    <source>
        <dbReference type="ARBA" id="ARBA00006768"/>
    </source>
</evidence>
<comment type="catalytic activity">
    <reaction evidence="4">
        <text>(5R)-5-O-[alpha-D-glucosyl-(1-&gt;2)-beta-D-galactosyl]-5-hydroxy-L-lysyl-[collagen] + H2O = (5R)-5-O-(beta-D-galactosyl)-5-hydroxy-L-lysyl-[collagen] + D-glucose</text>
        <dbReference type="Rhea" id="RHEA:11068"/>
        <dbReference type="Rhea" id="RHEA-COMP:12753"/>
        <dbReference type="Rhea" id="RHEA-COMP:12754"/>
        <dbReference type="ChEBI" id="CHEBI:4167"/>
        <dbReference type="ChEBI" id="CHEBI:15377"/>
        <dbReference type="ChEBI" id="CHEBI:133443"/>
        <dbReference type="ChEBI" id="CHEBI:133452"/>
        <dbReference type="EC" id="3.2.1.107"/>
    </reaction>
</comment>
<dbReference type="Proteomes" id="UP001295444">
    <property type="component" value="Chromosome 12"/>
</dbReference>
<evidence type="ECO:0000313" key="12">
    <source>
        <dbReference type="Proteomes" id="UP001295444"/>
    </source>
</evidence>
<dbReference type="EMBL" id="OW240923">
    <property type="protein sequence ID" value="CAH2325013.1"/>
    <property type="molecule type" value="Genomic_DNA"/>
</dbReference>
<dbReference type="InterPro" id="IPR005195">
    <property type="entry name" value="Glyco_hydro_65_M"/>
</dbReference>
<dbReference type="Gene3D" id="3.60.10.10">
    <property type="entry name" value="Endonuclease/exonuclease/phosphatase"/>
    <property type="match status" value="1"/>
</dbReference>
<comment type="function">
    <text evidence="5">Catalyzes the hydrolysis of glucose from the disaccharide unit linked to hydroxylysine residues of collagen and collagen-like proteins.</text>
</comment>
<dbReference type="Gene3D" id="1.50.10.10">
    <property type="match status" value="1"/>
</dbReference>
<dbReference type="SUPFAM" id="SSF48208">
    <property type="entry name" value="Six-hairpin glycosidases"/>
    <property type="match status" value="1"/>
</dbReference>
<dbReference type="FunFam" id="1.50.10.10:FF:000023">
    <property type="entry name" value="Protein-glucosylgalactosylhydroxylysine glucosidase"/>
    <property type="match status" value="1"/>
</dbReference>
<evidence type="ECO:0000256" key="4">
    <source>
        <dbReference type="ARBA" id="ARBA00051415"/>
    </source>
</evidence>
<evidence type="ECO:0000256" key="9">
    <source>
        <dbReference type="SAM" id="Coils"/>
    </source>
</evidence>
<evidence type="ECO:0000256" key="5">
    <source>
        <dbReference type="ARBA" id="ARBA00053339"/>
    </source>
</evidence>
<name>A0AAD1TJW2_PELCU</name>
<dbReference type="GO" id="GO:0005829">
    <property type="term" value="C:cytosol"/>
    <property type="evidence" value="ECO:0007669"/>
    <property type="project" value="TreeGrafter"/>
</dbReference>
<dbReference type="PANTHER" id="PTHR11051:SF8">
    <property type="entry name" value="PROTEIN-GLUCOSYLGALACTOSYLHYDROXYLYSINE GLUCOSIDASE"/>
    <property type="match status" value="1"/>
</dbReference>
<feature type="coiled-coil region" evidence="9">
    <location>
        <begin position="892"/>
        <end position="919"/>
    </location>
</feature>
<dbReference type="SUPFAM" id="SSF56219">
    <property type="entry name" value="DNase I-like"/>
    <property type="match status" value="1"/>
</dbReference>
<dbReference type="Gene3D" id="2.60.420.10">
    <property type="entry name" value="Maltose phosphorylase, domain 3"/>
    <property type="match status" value="1"/>
</dbReference>
<proteinExistence type="inferred from homology"/>
<comment type="similarity">
    <text evidence="1">Belongs to the glycosyl hydrolase 65 family.</text>
</comment>
<dbReference type="Pfam" id="PF03632">
    <property type="entry name" value="Glyco_hydro_65m"/>
    <property type="match status" value="1"/>
</dbReference>
<keyword evidence="9" id="KW-0175">Coiled coil</keyword>
<dbReference type="GO" id="GO:0047402">
    <property type="term" value="F:protein-glucosylgalactosylhydroxylysine glucosidase activity"/>
    <property type="evidence" value="ECO:0007669"/>
    <property type="project" value="UniProtKB-EC"/>
</dbReference>
<evidence type="ECO:0000256" key="6">
    <source>
        <dbReference type="ARBA" id="ARBA00066430"/>
    </source>
</evidence>
<dbReference type="AlphaFoldDB" id="A0AAD1TJW2"/>
<gene>
    <name evidence="11" type="ORF">PECUL_23A047353</name>
</gene>
<evidence type="ECO:0000256" key="3">
    <source>
        <dbReference type="ARBA" id="ARBA00023295"/>
    </source>
</evidence>
<feature type="domain" description="Glycoside hydrolase family 65 central catalytic" evidence="10">
    <location>
        <begin position="311"/>
        <end position="514"/>
    </location>
</feature>
<dbReference type="PANTHER" id="PTHR11051">
    <property type="entry name" value="GLYCOSYL HYDROLASE-RELATED"/>
    <property type="match status" value="1"/>
</dbReference>
<keyword evidence="12" id="KW-1185">Reference proteome</keyword>
<sequence>MEEYIQAANRSLSSALKIRVDEYPEVKKMSQVTNDPWTFSTNSLPSDPRLMTTVANGYLGTRIFGDVLHVNGLYNGAVGDCHRADVPSPLNVRLCATKEVIVDESFSLSIKTGTFSHILQCSSFTATQQIFAHRSHRHLLVNIITLKRTGESSPVSLNLQTEMKVESQDLELHIGHAFHDAQYIYGNILVPEVESCPRKSIHMIWNAVPQSLVLETELEKSWVFLTAVSESEKDVKDKFVEGQALSDEGQLYLSHEKAWAELWMGSCIDIESSLDLKPIIYGCLYYLLSSLPPLGSTEEFHGISPGGLSNGRRNEDYWGHVFWDQDTWVYPNILLFYPEMAAHILKYRIRTLSGAVENAKQQGYKGAKFPWESALTGYEVCPEKIYGEQEIHINGDVLVAFKQYYHMTKDLDFFASAGGWDVVNAIAEYWCSRVIWSTEEQCYHVNGVMPPDEYHSVDNSIYTNALVQTSLQFAMDLAGELKKNVPDAWKDIANQIKLPYDSKMNYHPEYDGYTIGEKVKQADVVLLGYPMMFQMTTEQRKNDLEIYESVTDVDGPAMTWSMFAIGWMELKKAQVAQEQLKKCFANITEPFKIWTENADGSGAVNFLTGIGGFLQAILFGYTGFRITDKSLKFDPIFPDDVKKLCIKGICYLGNKLDFMFTRDIMTVELMSALKSQNCSLDVIFGEHETCLPLYIGKPVSFPTQIPHGLKSLLTSLTRDNTLTHRDPTHTLAHIMAYTTTPFRITTQNCRGLNTPEKRSHLLQELKRGQVSIAMLQETHLKPTDKYKLKDRNFPINYHSTHPMAQGLQRLWKAEIRITPWSDHSAVSILLDSPMFRPTRTAWRMNESLLSDLDVQTQLTEHLNNYFNENNTEEVSKVTLWEAHKTVLLGHFIRIASHKKKEAQQHMKEHTDQIAQLETLHK</sequence>